<dbReference type="PANTHER" id="PTHR46060:SF2">
    <property type="entry name" value="HISTONE-LYSINE N-METHYLTRANSFERASE SETMAR"/>
    <property type="match status" value="1"/>
</dbReference>
<keyword evidence="4" id="KW-1185">Reference proteome</keyword>
<feature type="domain" description="Mos1 transposase HTH" evidence="2">
    <location>
        <begin position="19"/>
        <end position="58"/>
    </location>
</feature>
<proteinExistence type="predicted"/>
<sequence length="150" mass="17525">MKPNKTSLVSETGRCTKEEKKKGKNTVQSRKKVCEVYGEECFTKRQCQRRFARFRSGNLNVQDVPHTGRPTTTNDDKIKALIETNQRMTAREIVEKLDISNSIFNLHLQQLGYLDPFFASKNKCSSERGIFQLTEKWQKFIQQNDQYIID</sequence>
<comment type="caution">
    <text evidence="3">The sequence shown here is derived from an EMBL/GenBank/DDBJ whole genome shotgun (WGS) entry which is preliminary data.</text>
</comment>
<evidence type="ECO:0000313" key="3">
    <source>
        <dbReference type="EMBL" id="CAH2090909.1"/>
    </source>
</evidence>
<evidence type="ECO:0000259" key="2">
    <source>
        <dbReference type="Pfam" id="PF17906"/>
    </source>
</evidence>
<dbReference type="InterPro" id="IPR041426">
    <property type="entry name" value="Mos1_HTH"/>
</dbReference>
<dbReference type="GO" id="GO:0000793">
    <property type="term" value="C:condensed chromosome"/>
    <property type="evidence" value="ECO:0007669"/>
    <property type="project" value="TreeGrafter"/>
</dbReference>
<dbReference type="PANTHER" id="PTHR46060">
    <property type="entry name" value="MARINER MOS1 TRANSPOSASE-LIKE PROTEIN"/>
    <property type="match status" value="1"/>
</dbReference>
<dbReference type="GO" id="GO:0031297">
    <property type="term" value="P:replication fork processing"/>
    <property type="evidence" value="ECO:0007669"/>
    <property type="project" value="TreeGrafter"/>
</dbReference>
<dbReference type="GO" id="GO:0035861">
    <property type="term" value="C:site of double-strand break"/>
    <property type="evidence" value="ECO:0007669"/>
    <property type="project" value="TreeGrafter"/>
</dbReference>
<dbReference type="Pfam" id="PF17906">
    <property type="entry name" value="HTH_48"/>
    <property type="match status" value="1"/>
</dbReference>
<dbReference type="GO" id="GO:0006303">
    <property type="term" value="P:double-strand break repair via nonhomologous end joining"/>
    <property type="evidence" value="ECO:0007669"/>
    <property type="project" value="TreeGrafter"/>
</dbReference>
<dbReference type="Proteomes" id="UP001153954">
    <property type="component" value="Unassembled WGS sequence"/>
</dbReference>
<dbReference type="Gene3D" id="1.10.10.1450">
    <property type="match status" value="1"/>
</dbReference>
<dbReference type="GO" id="GO:0044774">
    <property type="term" value="P:mitotic DNA integrity checkpoint signaling"/>
    <property type="evidence" value="ECO:0007669"/>
    <property type="project" value="TreeGrafter"/>
</dbReference>
<name>A0AAU9TZF3_EUPED</name>
<organism evidence="3 4">
    <name type="scientific">Euphydryas editha</name>
    <name type="common">Edith's checkerspot</name>
    <dbReference type="NCBI Taxonomy" id="104508"/>
    <lineage>
        <taxon>Eukaryota</taxon>
        <taxon>Metazoa</taxon>
        <taxon>Ecdysozoa</taxon>
        <taxon>Arthropoda</taxon>
        <taxon>Hexapoda</taxon>
        <taxon>Insecta</taxon>
        <taxon>Pterygota</taxon>
        <taxon>Neoptera</taxon>
        <taxon>Endopterygota</taxon>
        <taxon>Lepidoptera</taxon>
        <taxon>Glossata</taxon>
        <taxon>Ditrysia</taxon>
        <taxon>Papilionoidea</taxon>
        <taxon>Nymphalidae</taxon>
        <taxon>Nymphalinae</taxon>
        <taxon>Euphydryas</taxon>
    </lineage>
</organism>
<evidence type="ECO:0000313" key="4">
    <source>
        <dbReference type="Proteomes" id="UP001153954"/>
    </source>
</evidence>
<dbReference type="GO" id="GO:0003697">
    <property type="term" value="F:single-stranded DNA binding"/>
    <property type="evidence" value="ECO:0007669"/>
    <property type="project" value="TreeGrafter"/>
</dbReference>
<evidence type="ECO:0000256" key="1">
    <source>
        <dbReference type="SAM" id="MobiDB-lite"/>
    </source>
</evidence>
<gene>
    <name evidence="3" type="ORF">EEDITHA_LOCUS6820</name>
</gene>
<dbReference type="GO" id="GO:0044547">
    <property type="term" value="F:DNA topoisomerase binding"/>
    <property type="evidence" value="ECO:0007669"/>
    <property type="project" value="TreeGrafter"/>
</dbReference>
<dbReference type="GO" id="GO:0000014">
    <property type="term" value="F:single-stranded DNA endodeoxyribonuclease activity"/>
    <property type="evidence" value="ECO:0007669"/>
    <property type="project" value="TreeGrafter"/>
</dbReference>
<dbReference type="GO" id="GO:0003690">
    <property type="term" value="F:double-stranded DNA binding"/>
    <property type="evidence" value="ECO:0007669"/>
    <property type="project" value="TreeGrafter"/>
</dbReference>
<dbReference type="GO" id="GO:0046975">
    <property type="term" value="F:histone H3K36 methyltransferase activity"/>
    <property type="evidence" value="ECO:0007669"/>
    <property type="project" value="TreeGrafter"/>
</dbReference>
<feature type="compositionally biased region" description="Polar residues" evidence="1">
    <location>
        <begin position="1"/>
        <end position="10"/>
    </location>
</feature>
<dbReference type="GO" id="GO:0042800">
    <property type="term" value="F:histone H3K4 methyltransferase activity"/>
    <property type="evidence" value="ECO:0007669"/>
    <property type="project" value="TreeGrafter"/>
</dbReference>
<reference evidence="3" key="1">
    <citation type="submission" date="2022-03" db="EMBL/GenBank/DDBJ databases">
        <authorList>
            <person name="Tunstrom K."/>
        </authorList>
    </citation>
    <scope>NUCLEOTIDE SEQUENCE</scope>
</reference>
<dbReference type="InterPro" id="IPR052709">
    <property type="entry name" value="Transposase-MT_Hybrid"/>
</dbReference>
<dbReference type="GO" id="GO:0000729">
    <property type="term" value="P:DNA double-strand break processing"/>
    <property type="evidence" value="ECO:0007669"/>
    <property type="project" value="TreeGrafter"/>
</dbReference>
<feature type="region of interest" description="Disordered" evidence="1">
    <location>
        <begin position="1"/>
        <end position="23"/>
    </location>
</feature>
<dbReference type="GO" id="GO:0015074">
    <property type="term" value="P:DNA integration"/>
    <property type="evidence" value="ECO:0007669"/>
    <property type="project" value="TreeGrafter"/>
</dbReference>
<accession>A0AAU9TZF3</accession>
<dbReference type="GO" id="GO:0005634">
    <property type="term" value="C:nucleus"/>
    <property type="evidence" value="ECO:0007669"/>
    <property type="project" value="TreeGrafter"/>
</dbReference>
<dbReference type="AlphaFoldDB" id="A0AAU9TZF3"/>
<protein>
    <recommendedName>
        <fullName evidence="2">Mos1 transposase HTH domain-containing protein</fullName>
    </recommendedName>
</protein>
<dbReference type="EMBL" id="CAKOGL010000010">
    <property type="protein sequence ID" value="CAH2090909.1"/>
    <property type="molecule type" value="Genomic_DNA"/>
</dbReference>